<dbReference type="RefSeq" id="WP_048583377.1">
    <property type="nucleotide sequence ID" value="NZ_LFNT01000028.1"/>
</dbReference>
<reference evidence="2 3" key="1">
    <citation type="submission" date="2015-06" db="EMBL/GenBank/DDBJ databases">
        <authorList>
            <person name="Ju K.-S."/>
            <person name="Doroghazi J.R."/>
            <person name="Metcalf W.W."/>
        </authorList>
    </citation>
    <scope>NUCLEOTIDE SEQUENCE [LARGE SCALE GENOMIC DNA]</scope>
    <source>
        <strain evidence="2 3">NRRL 3414</strain>
    </source>
</reference>
<evidence type="ECO:0008006" key="4">
    <source>
        <dbReference type="Google" id="ProtNLM"/>
    </source>
</evidence>
<gene>
    <name evidence="2" type="ORF">ACM01_23865</name>
</gene>
<dbReference type="AlphaFoldDB" id="A0A0J8C3J3"/>
<evidence type="ECO:0000313" key="3">
    <source>
        <dbReference type="Proteomes" id="UP000037432"/>
    </source>
</evidence>
<dbReference type="Gene3D" id="3.30.1540.10">
    <property type="entry name" value="formyl-coa transferase, domain 3"/>
    <property type="match status" value="1"/>
</dbReference>
<dbReference type="PANTHER" id="PTHR48228:SF4">
    <property type="entry name" value="BLR3030 PROTEIN"/>
    <property type="match status" value="1"/>
</dbReference>
<proteinExistence type="predicted"/>
<accession>A0A0J8C3J3</accession>
<dbReference type="InterPro" id="IPR044855">
    <property type="entry name" value="CoA-Trfase_III_dom3_sf"/>
</dbReference>
<comment type="caution">
    <text evidence="2">The sequence shown here is derived from an EMBL/GenBank/DDBJ whole genome shotgun (WGS) entry which is preliminary data.</text>
</comment>
<evidence type="ECO:0000313" key="2">
    <source>
        <dbReference type="EMBL" id="KMS72375.1"/>
    </source>
</evidence>
<dbReference type="GO" id="GO:0003824">
    <property type="term" value="F:catalytic activity"/>
    <property type="evidence" value="ECO:0007669"/>
    <property type="project" value="InterPro"/>
</dbReference>
<dbReference type="EMBL" id="LFNT01000028">
    <property type="protein sequence ID" value="KMS72375.1"/>
    <property type="molecule type" value="Genomic_DNA"/>
</dbReference>
<dbReference type="PANTHER" id="PTHR48228">
    <property type="entry name" value="SUCCINYL-COA--D-CITRAMALATE COA-TRANSFERASE"/>
    <property type="match status" value="1"/>
</dbReference>
<dbReference type="InterPro" id="IPR023606">
    <property type="entry name" value="CoA-Trfase_III_dom_1_sf"/>
</dbReference>
<dbReference type="InterPro" id="IPR050509">
    <property type="entry name" value="CoA-transferase_III"/>
</dbReference>
<feature type="compositionally biased region" description="Polar residues" evidence="1">
    <location>
        <begin position="472"/>
        <end position="484"/>
    </location>
</feature>
<name>A0A0J8C3J3_STRVR</name>
<sequence>MTGDDFELLSELDKVLDVLGLSREKAVDELTVTGSDPIVPSTIRMGAAIGISLLSSAVGAAQVWQDRTGRSQRLELDLGQALHQITPYLGGGNEINGYGSNMGSVFSGEGNPTPAVWDYYRTSDGRWCIPIACYPRSRDELTALLDTGHTQEHFRAAISRWNSWELEEAAAARGIPLAVVRTRDEFLAHPQGKAVLAEPLVTVERIGDGPPKPLPAGPQPLSGLRCLQFTHIFAGTAAGRALAEHGADVLHVCEPNAFEHDLCWNETGVGQRSARLDLREKDRGRRIFDELLATADVFTHNHRSSLMARLGLSPEECVAQSPGLIHVSVKAYGHTGPWSDRGGFDQQAQALTGVNWSERKDGVPQMPPGKMLNDYLAANFAAAGVMSALLRRAREGGSYQVRVALAGTSNWAYELGRISPVALAEVAPDALPAAPEWLVHDTPLGEFRHVAPPVRLSETPSAWPGEVMVPRGSSQPRWRASHTA</sequence>
<dbReference type="Pfam" id="PF02515">
    <property type="entry name" value="CoA_transf_3"/>
    <property type="match status" value="1"/>
</dbReference>
<dbReference type="SUPFAM" id="SSF89796">
    <property type="entry name" value="CoA-transferase family III (CaiB/BaiF)"/>
    <property type="match status" value="2"/>
</dbReference>
<protein>
    <recommendedName>
        <fullName evidence="4">Carnitine dehydratase</fullName>
    </recommendedName>
</protein>
<feature type="region of interest" description="Disordered" evidence="1">
    <location>
        <begin position="461"/>
        <end position="484"/>
    </location>
</feature>
<dbReference type="OrthoDB" id="9058532at2"/>
<dbReference type="InterPro" id="IPR003673">
    <property type="entry name" value="CoA-Trfase_fam_III"/>
</dbReference>
<dbReference type="Gene3D" id="3.40.50.10540">
    <property type="entry name" value="Crotonobetainyl-coa:carnitine coa-transferase, domain 1"/>
    <property type="match status" value="2"/>
</dbReference>
<dbReference type="PATRIC" id="fig|1938.3.peg.4606"/>
<organism evidence="2 3">
    <name type="scientific">Streptomyces viridochromogenes</name>
    <dbReference type="NCBI Taxonomy" id="1938"/>
    <lineage>
        <taxon>Bacteria</taxon>
        <taxon>Bacillati</taxon>
        <taxon>Actinomycetota</taxon>
        <taxon>Actinomycetes</taxon>
        <taxon>Kitasatosporales</taxon>
        <taxon>Streptomycetaceae</taxon>
        <taxon>Streptomyces</taxon>
    </lineage>
</organism>
<dbReference type="Proteomes" id="UP000037432">
    <property type="component" value="Unassembled WGS sequence"/>
</dbReference>
<evidence type="ECO:0000256" key="1">
    <source>
        <dbReference type="SAM" id="MobiDB-lite"/>
    </source>
</evidence>